<protein>
    <recommendedName>
        <fullName evidence="2">UMA domain-containing protein</fullName>
    </recommendedName>
</protein>
<organism evidence="3 4">
    <name type="scientific">Neovison vison</name>
    <name type="common">American mink</name>
    <name type="synonym">Mustela vison</name>
    <dbReference type="NCBI Taxonomy" id="452646"/>
    <lineage>
        <taxon>Eukaryota</taxon>
        <taxon>Metazoa</taxon>
        <taxon>Chordata</taxon>
        <taxon>Craniata</taxon>
        <taxon>Vertebrata</taxon>
        <taxon>Euteleostomi</taxon>
        <taxon>Mammalia</taxon>
        <taxon>Eutheria</taxon>
        <taxon>Laurasiatheria</taxon>
        <taxon>Carnivora</taxon>
        <taxon>Caniformia</taxon>
        <taxon>Musteloidea</taxon>
        <taxon>Mustelidae</taxon>
        <taxon>Mustelinae</taxon>
        <taxon>Neogale</taxon>
    </lineage>
</organism>
<name>A0A8C7BP46_NEOVI</name>
<feature type="domain" description="UMA" evidence="2">
    <location>
        <begin position="237"/>
        <end position="285"/>
    </location>
</feature>
<dbReference type="InterPro" id="IPR023340">
    <property type="entry name" value="UMA"/>
</dbReference>
<dbReference type="PROSITE" id="PS51497">
    <property type="entry name" value="UMA"/>
    <property type="match status" value="1"/>
</dbReference>
<dbReference type="InterPro" id="IPR053292">
    <property type="entry name" value="UBAP1-MVB12_assoc_domain"/>
</dbReference>
<dbReference type="GeneTree" id="ENSGT00390000003051"/>
<dbReference type="Proteomes" id="UP000694425">
    <property type="component" value="Unplaced"/>
</dbReference>
<evidence type="ECO:0000313" key="3">
    <source>
        <dbReference type="Ensembl" id="ENSNVIP00000025838.1"/>
    </source>
</evidence>
<sequence length="288" mass="31162">MLALTRDLGNSMTSTIVAVRDPRTAGNRRPKFCAPRRLWGRRCRHQSAETRSLTPPIKSSEISIEIAQSQKWTEQGGPSGSGDRLLSDAWRPGSCPRPPQSGQGRRGLDGAGRWLPPAISGPPRPIGSRKQGIGLLCGSGEGLRREPQIAAMFPFFRKSPESKKPSTPETEADGFVLLGDTTGEQRKAAEGKTSEAEGSQPLETGKENSPSATVAGPEMENKAGQTLENNSLMAELLNDVPFTLAPHVLAVQGTISDLPDHLLSYDVSENLSRFWYDFSLENSVLCDL</sequence>
<accession>A0A8C7BP46</accession>
<reference evidence="3" key="2">
    <citation type="submission" date="2025-09" db="UniProtKB">
        <authorList>
            <consortium name="Ensembl"/>
        </authorList>
    </citation>
    <scope>IDENTIFICATION</scope>
</reference>
<feature type="region of interest" description="Disordered" evidence="1">
    <location>
        <begin position="157"/>
        <end position="217"/>
    </location>
</feature>
<dbReference type="Ensembl" id="ENSNVIT00000029958.1">
    <property type="protein sequence ID" value="ENSNVIP00000025838.1"/>
    <property type="gene ID" value="ENSNVIG00000019979.1"/>
</dbReference>
<dbReference type="PANTHER" id="PTHR36291:SF1">
    <property type="entry name" value="UBAP1-MVB12-ASSOCIATED (UMA)-DOMAIN CONTAINING PROTEIN 1"/>
    <property type="match status" value="1"/>
</dbReference>
<evidence type="ECO:0000313" key="4">
    <source>
        <dbReference type="Proteomes" id="UP000694425"/>
    </source>
</evidence>
<reference evidence="3" key="1">
    <citation type="submission" date="2025-08" db="UniProtKB">
        <authorList>
            <consortium name="Ensembl"/>
        </authorList>
    </citation>
    <scope>IDENTIFICATION</scope>
</reference>
<keyword evidence="4" id="KW-1185">Reference proteome</keyword>
<proteinExistence type="predicted"/>
<evidence type="ECO:0000256" key="1">
    <source>
        <dbReference type="SAM" id="MobiDB-lite"/>
    </source>
</evidence>
<dbReference type="PANTHER" id="PTHR36291">
    <property type="entry name" value="UBAP1-MVB12-ASSOCIATED (UMA)-DOMAIN CONTAINING PROTEIN 1"/>
    <property type="match status" value="1"/>
</dbReference>
<evidence type="ECO:0000259" key="2">
    <source>
        <dbReference type="PROSITE" id="PS51497"/>
    </source>
</evidence>
<feature type="region of interest" description="Disordered" evidence="1">
    <location>
        <begin position="69"/>
        <end position="132"/>
    </location>
</feature>
<dbReference type="AlphaFoldDB" id="A0A8C7BP46"/>
<feature type="compositionally biased region" description="Basic and acidic residues" evidence="1">
    <location>
        <begin position="183"/>
        <end position="195"/>
    </location>
</feature>